<comment type="caution">
    <text evidence="1">The sequence shown here is derived from an EMBL/GenBank/DDBJ whole genome shotgun (WGS) entry which is preliminary data.</text>
</comment>
<protein>
    <submittedName>
        <fullName evidence="1">Uncharacterized protein</fullName>
    </submittedName>
</protein>
<sequence length="144" mass="15638">MWSCRRRCMQSAITDERNAQPAAVWNGIALQTPKATVQRDMQPAAVWSGIALQTPKATVQRDMQPAAVWSGIALQAPKATVQRDMQPAATHQQEVADDDAVHDHGVVCQQPPPAVTLCSMEPLVSVVVTRRETITLSAARMTAI</sequence>
<reference evidence="1 2" key="1">
    <citation type="journal article" date="2015" name="Genome Biol. Evol.">
        <title>Comparative Genomics of a Bacterivorous Green Alga Reveals Evolutionary Causalities and Consequences of Phago-Mixotrophic Mode of Nutrition.</title>
        <authorList>
            <person name="Burns J.A."/>
            <person name="Paasch A."/>
            <person name="Narechania A."/>
            <person name="Kim E."/>
        </authorList>
    </citation>
    <scope>NUCLEOTIDE SEQUENCE [LARGE SCALE GENOMIC DNA]</scope>
    <source>
        <strain evidence="1 2">PLY_AMNH</strain>
    </source>
</reference>
<dbReference type="EMBL" id="LGRX02034272">
    <property type="protein sequence ID" value="KAK3238276.1"/>
    <property type="molecule type" value="Genomic_DNA"/>
</dbReference>
<proteinExistence type="predicted"/>
<organism evidence="1 2">
    <name type="scientific">Cymbomonas tetramitiformis</name>
    <dbReference type="NCBI Taxonomy" id="36881"/>
    <lineage>
        <taxon>Eukaryota</taxon>
        <taxon>Viridiplantae</taxon>
        <taxon>Chlorophyta</taxon>
        <taxon>Pyramimonadophyceae</taxon>
        <taxon>Pyramimonadales</taxon>
        <taxon>Pyramimonadaceae</taxon>
        <taxon>Cymbomonas</taxon>
    </lineage>
</organism>
<name>A0AAE0BKL5_9CHLO</name>
<keyword evidence="2" id="KW-1185">Reference proteome</keyword>
<evidence type="ECO:0000313" key="1">
    <source>
        <dbReference type="EMBL" id="KAK3238276.1"/>
    </source>
</evidence>
<gene>
    <name evidence="1" type="ORF">CYMTET_51699</name>
</gene>
<dbReference type="AlphaFoldDB" id="A0AAE0BKL5"/>
<accession>A0AAE0BKL5</accession>
<dbReference type="Proteomes" id="UP001190700">
    <property type="component" value="Unassembled WGS sequence"/>
</dbReference>
<evidence type="ECO:0000313" key="2">
    <source>
        <dbReference type="Proteomes" id="UP001190700"/>
    </source>
</evidence>